<evidence type="ECO:0000256" key="6">
    <source>
        <dbReference type="HAMAP-Rule" id="MF_00267"/>
    </source>
</evidence>
<dbReference type="GO" id="GO:1901891">
    <property type="term" value="P:regulation of cell septum assembly"/>
    <property type="evidence" value="ECO:0007669"/>
    <property type="project" value="InterPro"/>
</dbReference>
<organism evidence="9 10">
    <name type="scientific">Photobacterium angustum</name>
    <dbReference type="NCBI Taxonomy" id="661"/>
    <lineage>
        <taxon>Bacteria</taxon>
        <taxon>Pseudomonadati</taxon>
        <taxon>Pseudomonadota</taxon>
        <taxon>Gammaproteobacteria</taxon>
        <taxon>Vibrionales</taxon>
        <taxon>Vibrionaceae</taxon>
        <taxon>Photobacterium</taxon>
    </lineage>
</organism>
<comment type="subunit">
    <text evidence="6">Interacts with MinD and FtsZ.</text>
</comment>
<reference evidence="9 10" key="1">
    <citation type="submission" date="2016-12" db="EMBL/GenBank/DDBJ databases">
        <title>Diversity of luminous bacteria.</title>
        <authorList>
            <person name="Yoshizawa S."/>
            <person name="Kogure K."/>
        </authorList>
    </citation>
    <scope>NUCLEOTIDE SEQUENCE [LARGE SCALE GENOMIC DNA]</scope>
    <source>
        <strain evidence="9 10">LC1-200</strain>
    </source>
</reference>
<dbReference type="InterPro" id="IPR013033">
    <property type="entry name" value="MinC"/>
</dbReference>
<dbReference type="InterPro" id="IPR005526">
    <property type="entry name" value="Septum_form_inhib_MinC_C"/>
</dbReference>
<dbReference type="Gene3D" id="2.160.20.70">
    <property type="match status" value="1"/>
</dbReference>
<evidence type="ECO:0000256" key="3">
    <source>
        <dbReference type="ARBA" id="ARBA00023210"/>
    </source>
</evidence>
<protein>
    <recommendedName>
        <fullName evidence="6">Probable septum site-determining protein MinC</fullName>
    </recommendedName>
</protein>
<dbReference type="HAMAP" id="MF_00267">
    <property type="entry name" value="MinC"/>
    <property type="match status" value="1"/>
</dbReference>
<gene>
    <name evidence="6" type="primary">minC</name>
    <name evidence="9" type="ORF">BTO08_08280</name>
</gene>
<evidence type="ECO:0000259" key="7">
    <source>
        <dbReference type="Pfam" id="PF03775"/>
    </source>
</evidence>
<evidence type="ECO:0000256" key="1">
    <source>
        <dbReference type="ARBA" id="ARBA00006291"/>
    </source>
</evidence>
<dbReference type="GO" id="GO:0051302">
    <property type="term" value="P:regulation of cell division"/>
    <property type="evidence" value="ECO:0007669"/>
    <property type="project" value="InterPro"/>
</dbReference>
<sequence>MVNLSITHNNAMTKTTELKGSSFTLSALHLIDGDIKKATDHLKEKIELAPNFFASAPVVIDISNAGKDINFEQLKVAIVDAGMIPVGISGCKEQALQNQAKSAGFAIMNAARTVKEKTTAESTEAEPSSQPVQGRESALIIRTPVRSGQQIYAKNRDLIILNHVSAGAEIIADGCIHIYGTLRGRALAGANGDLEATIFCQNLQSELISVAGNYWLSDNIQDEFWGNGVVISIADNTLSIEHLAL</sequence>
<dbReference type="Pfam" id="PF03775">
    <property type="entry name" value="MinC_C"/>
    <property type="match status" value="1"/>
</dbReference>
<name>A0A2S7VZ69_PHOAN</name>
<dbReference type="Pfam" id="PF05209">
    <property type="entry name" value="MinC_N"/>
    <property type="match status" value="1"/>
</dbReference>
<accession>A0A2S7VZ69</accession>
<dbReference type="OrthoDB" id="9794530at2"/>
<evidence type="ECO:0000256" key="2">
    <source>
        <dbReference type="ARBA" id="ARBA00022618"/>
    </source>
</evidence>
<comment type="function">
    <text evidence="5 6">Cell division inhibitor that blocks the formation of polar Z ring septums. Rapidly oscillates between the poles of the cell to destabilize FtsZ filaments that have formed before they mature into polar Z rings. Prevents FtsZ polymerization.</text>
</comment>
<dbReference type="PANTHER" id="PTHR34108">
    <property type="entry name" value="SEPTUM SITE-DETERMINING PROTEIN MINC"/>
    <property type="match status" value="1"/>
</dbReference>
<evidence type="ECO:0000259" key="8">
    <source>
        <dbReference type="Pfam" id="PF05209"/>
    </source>
</evidence>
<dbReference type="InterPro" id="IPR016098">
    <property type="entry name" value="CAP/MinC_C"/>
</dbReference>
<dbReference type="EMBL" id="MSCJ01000001">
    <property type="protein sequence ID" value="PQJ67406.1"/>
    <property type="molecule type" value="Genomic_DNA"/>
</dbReference>
<feature type="domain" description="Septum formation inhibitor MinC N-terminal" evidence="8">
    <location>
        <begin position="17"/>
        <end position="85"/>
    </location>
</feature>
<keyword evidence="4 6" id="KW-0131">Cell cycle</keyword>
<dbReference type="GO" id="GO:0000902">
    <property type="term" value="P:cell morphogenesis"/>
    <property type="evidence" value="ECO:0007669"/>
    <property type="project" value="InterPro"/>
</dbReference>
<dbReference type="Proteomes" id="UP000238730">
    <property type="component" value="Unassembled WGS sequence"/>
</dbReference>
<dbReference type="GO" id="GO:0000917">
    <property type="term" value="P:division septum assembly"/>
    <property type="evidence" value="ECO:0007669"/>
    <property type="project" value="UniProtKB-KW"/>
</dbReference>
<dbReference type="InterPro" id="IPR007874">
    <property type="entry name" value="MinC_N"/>
</dbReference>
<evidence type="ECO:0000313" key="9">
    <source>
        <dbReference type="EMBL" id="PQJ67406.1"/>
    </source>
</evidence>
<keyword evidence="2 6" id="KW-0132">Cell division</keyword>
<keyword evidence="3 6" id="KW-0717">Septation</keyword>
<feature type="domain" description="Septum formation inhibitor MinC C-terminal" evidence="7">
    <location>
        <begin position="140"/>
        <end position="241"/>
    </location>
</feature>
<dbReference type="Gene3D" id="3.30.70.260">
    <property type="match status" value="1"/>
</dbReference>
<dbReference type="AlphaFoldDB" id="A0A2S7VZ69"/>
<comment type="caution">
    <text evidence="9">The sequence shown here is derived from an EMBL/GenBank/DDBJ whole genome shotgun (WGS) entry which is preliminary data.</text>
</comment>
<dbReference type="SUPFAM" id="SSF63848">
    <property type="entry name" value="Cell-division inhibitor MinC, C-terminal domain"/>
    <property type="match status" value="1"/>
</dbReference>
<comment type="similarity">
    <text evidence="1 6">Belongs to the MinC family.</text>
</comment>
<dbReference type="NCBIfam" id="TIGR01222">
    <property type="entry name" value="minC"/>
    <property type="match status" value="1"/>
</dbReference>
<evidence type="ECO:0000256" key="5">
    <source>
        <dbReference type="ARBA" id="ARBA00025606"/>
    </source>
</evidence>
<dbReference type="InterPro" id="IPR036145">
    <property type="entry name" value="MinC_C_sf"/>
</dbReference>
<proteinExistence type="inferred from homology"/>
<evidence type="ECO:0000313" key="10">
    <source>
        <dbReference type="Proteomes" id="UP000238730"/>
    </source>
</evidence>
<dbReference type="PANTHER" id="PTHR34108:SF1">
    <property type="entry name" value="SEPTUM SITE-DETERMINING PROTEIN MINC"/>
    <property type="match status" value="1"/>
</dbReference>
<evidence type="ECO:0000256" key="4">
    <source>
        <dbReference type="ARBA" id="ARBA00023306"/>
    </source>
</evidence>